<keyword evidence="2" id="KW-1185">Reference proteome</keyword>
<sequence>MGNVVTMQMFLYILLVMSKEIIKNNDKIYLNKVDEIFKNIRWKKIETTYKDECKTDNHSINFGKHIRNAVSHLRCYYEFIDNERCVTFKDDTMTDKTQKCSLQCKTADIGNSISELQKALMLFLNK</sequence>
<dbReference type="AlphaFoldDB" id="A0A2P8R3R1"/>
<accession>A0A2P8R3R1</accession>
<proteinExistence type="predicted"/>
<evidence type="ECO:0000313" key="1">
    <source>
        <dbReference type="EMBL" id="PSM53142.1"/>
    </source>
</evidence>
<name>A0A2P8R3R1_9BACT</name>
<dbReference type="EMBL" id="PDHH01000001">
    <property type="protein sequence ID" value="PSM53142.1"/>
    <property type="molecule type" value="Genomic_DNA"/>
</dbReference>
<comment type="caution">
    <text evidence="1">The sequence shown here is derived from an EMBL/GenBank/DDBJ whole genome shotgun (WGS) entry which is preliminary data.</text>
</comment>
<protein>
    <submittedName>
        <fullName evidence="1">Uncharacterized protein</fullName>
    </submittedName>
</protein>
<organism evidence="1 2">
    <name type="scientific">Campylobacter blaseri</name>
    <dbReference type="NCBI Taxonomy" id="2042961"/>
    <lineage>
        <taxon>Bacteria</taxon>
        <taxon>Pseudomonadati</taxon>
        <taxon>Campylobacterota</taxon>
        <taxon>Epsilonproteobacteria</taxon>
        <taxon>Campylobacterales</taxon>
        <taxon>Campylobacteraceae</taxon>
        <taxon>Campylobacter</taxon>
    </lineage>
</organism>
<dbReference type="Proteomes" id="UP000240535">
    <property type="component" value="Unassembled WGS sequence"/>
</dbReference>
<reference evidence="2" key="1">
    <citation type="submission" date="2017-10" db="EMBL/GenBank/DDBJ databases">
        <title>Campylobacter species from seals.</title>
        <authorList>
            <person name="Gilbert M.J."/>
            <person name="Zomer A.L."/>
            <person name="Timmerman A.J."/>
            <person name="Duim B."/>
            <person name="Wagenaar J.A."/>
        </authorList>
    </citation>
    <scope>NUCLEOTIDE SEQUENCE [LARGE SCALE GENOMIC DNA]</scope>
    <source>
        <strain evidence="2">17S00004-5</strain>
    </source>
</reference>
<evidence type="ECO:0000313" key="2">
    <source>
        <dbReference type="Proteomes" id="UP000240535"/>
    </source>
</evidence>
<gene>
    <name evidence="1" type="ORF">CQ405_00905</name>
</gene>